<evidence type="ECO:0000256" key="6">
    <source>
        <dbReference type="PIRNR" id="PIRNR000139"/>
    </source>
</evidence>
<dbReference type="PROSITE" id="PS00198">
    <property type="entry name" value="4FE4S_FER_1"/>
    <property type="match status" value="1"/>
</dbReference>
<dbReference type="Pfam" id="PF13183">
    <property type="entry name" value="Fer4_8"/>
    <property type="match status" value="1"/>
</dbReference>
<protein>
    <recommendedName>
        <fullName evidence="6">Glycolate oxidase iron-sulfur subunit</fullName>
        <ecNumber evidence="6">1.1.99.14</ecNumber>
    </recommendedName>
</protein>
<keyword evidence="9" id="KW-1185">Reference proteome</keyword>
<dbReference type="EC" id="1.1.99.14" evidence="6"/>
<keyword evidence="5 6" id="KW-0411">Iron-sulfur</keyword>
<dbReference type="InterPro" id="IPR012257">
    <property type="entry name" value="Glc_ox_4Fe-4S"/>
</dbReference>
<evidence type="ECO:0000256" key="5">
    <source>
        <dbReference type="ARBA" id="ARBA00023014"/>
    </source>
</evidence>
<dbReference type="PANTHER" id="PTHR32479:SF17">
    <property type="entry name" value="GLYCOLATE OXIDASE IRON-SULFUR SUBUNIT"/>
    <property type="match status" value="1"/>
</dbReference>
<keyword evidence="2 6" id="KW-0479">Metal-binding</keyword>
<comment type="cofactor">
    <cofactor evidence="6">
        <name>[4Fe-4S] cluster</name>
        <dbReference type="ChEBI" id="CHEBI:49883"/>
    </cofactor>
    <text evidence="6">Binds 2 [4Fe-4S] clusters.</text>
</comment>
<feature type="domain" description="4Fe-4S ferredoxin-type" evidence="7">
    <location>
        <begin position="12"/>
        <end position="40"/>
    </location>
</feature>
<keyword evidence="6" id="KW-0813">Transport</keyword>
<evidence type="ECO:0000256" key="2">
    <source>
        <dbReference type="ARBA" id="ARBA00022723"/>
    </source>
</evidence>
<evidence type="ECO:0000256" key="1">
    <source>
        <dbReference type="ARBA" id="ARBA00022485"/>
    </source>
</evidence>
<dbReference type="STRING" id="137265.SAMN05421684_6473"/>
<dbReference type="Proteomes" id="UP000199632">
    <property type="component" value="Unassembled WGS sequence"/>
</dbReference>
<evidence type="ECO:0000256" key="4">
    <source>
        <dbReference type="ARBA" id="ARBA00023004"/>
    </source>
</evidence>
<dbReference type="PROSITE" id="PS51379">
    <property type="entry name" value="4FE4S_FER_2"/>
    <property type="match status" value="2"/>
</dbReference>
<accession>A0A1H3TW51</accession>
<evidence type="ECO:0000313" key="8">
    <source>
        <dbReference type="EMBL" id="SDZ54297.1"/>
    </source>
</evidence>
<evidence type="ECO:0000256" key="3">
    <source>
        <dbReference type="ARBA" id="ARBA00022737"/>
    </source>
</evidence>
<dbReference type="InterPro" id="IPR017900">
    <property type="entry name" value="4Fe4S_Fe_S_CS"/>
</dbReference>
<dbReference type="InterPro" id="IPR004017">
    <property type="entry name" value="Cys_rich_dom"/>
</dbReference>
<keyword evidence="1 6" id="KW-0004">4Fe-4S</keyword>
<sequence>MSDTAWDERRPPDPELIKDCVHCGFCLPTCPSYVVFENEMDSPRGRILLMRVGHEDPLSASMVEHFDRCLGCMACVTACPSGVQYDRLIEQVRPQIERSPLRSRSERLHRAAIFALFTHPARLRAMVPAIAAQGRLGLARMFGDRALRTRIGALLSLAPKVPVRAATQRLAMVTPAAQGVEQRGRVAFMQGCIQRVLYGDVNAATVRVLAAEGWEVHAPRKPRCCGALQLHSGLEPESLALARQTIAAYEGFDAIAVNVAGCGSAMKDYGHLLADDPAWADRAKAFSAKVRDVHELLDAYPAQATRHPVSLKLAYHDACHLAHAQGVRIPPRALLRGIPGITLVEPREWELCCGSAGIYNLLQPDAAAKLGKRKADNLADTGADAIAAANPGCALQITAHLGRDRAVPIYHPMTLLDASIRGVAP</sequence>
<proteinExistence type="predicted"/>
<dbReference type="RefSeq" id="WP_090800332.1">
    <property type="nucleotide sequence ID" value="NZ_BOND01000024.1"/>
</dbReference>
<comment type="function">
    <text evidence="6">Component of a complex that catalyzes the oxidation of glycolate to glyoxylate.</text>
</comment>
<dbReference type="AlphaFoldDB" id="A0A1H3TW51"/>
<comment type="catalytic activity">
    <reaction evidence="6">
        <text>(R)-lactate + A = pyruvate + AH2</text>
        <dbReference type="Rhea" id="RHEA:15089"/>
        <dbReference type="ChEBI" id="CHEBI:13193"/>
        <dbReference type="ChEBI" id="CHEBI:15361"/>
        <dbReference type="ChEBI" id="CHEBI:16004"/>
        <dbReference type="ChEBI" id="CHEBI:17499"/>
    </reaction>
</comment>
<keyword evidence="6" id="KW-0249">Electron transport</keyword>
<dbReference type="EMBL" id="FNQB01000003">
    <property type="protein sequence ID" value="SDZ54297.1"/>
    <property type="molecule type" value="Genomic_DNA"/>
</dbReference>
<dbReference type="GO" id="GO:0046872">
    <property type="term" value="F:metal ion binding"/>
    <property type="evidence" value="ECO:0007669"/>
    <property type="project" value="UniProtKB-UniRule"/>
</dbReference>
<evidence type="ECO:0000259" key="7">
    <source>
        <dbReference type="PROSITE" id="PS51379"/>
    </source>
</evidence>
<keyword evidence="3" id="KW-0677">Repeat</keyword>
<dbReference type="SUPFAM" id="SSF54862">
    <property type="entry name" value="4Fe-4S ferredoxins"/>
    <property type="match status" value="1"/>
</dbReference>
<dbReference type="PANTHER" id="PTHR32479">
    <property type="entry name" value="GLYCOLATE OXIDASE IRON-SULFUR SUBUNIT"/>
    <property type="match status" value="1"/>
</dbReference>
<dbReference type="Gene3D" id="1.10.1060.10">
    <property type="entry name" value="Alpha-helical ferredoxin"/>
    <property type="match status" value="1"/>
</dbReference>
<dbReference type="InterPro" id="IPR009051">
    <property type="entry name" value="Helical_ferredxn"/>
</dbReference>
<feature type="domain" description="4Fe-4S ferredoxin-type" evidence="7">
    <location>
        <begin position="59"/>
        <end position="83"/>
    </location>
</feature>
<dbReference type="OrthoDB" id="9770306at2"/>
<dbReference type="PIRSF" id="PIRSF000139">
    <property type="entry name" value="Glc_ox_4Fe-4S"/>
    <property type="match status" value="1"/>
</dbReference>
<gene>
    <name evidence="8" type="ORF">SAMN05421684_6473</name>
</gene>
<organism evidence="8 9">
    <name type="scientific">Asanoa ishikariensis</name>
    <dbReference type="NCBI Taxonomy" id="137265"/>
    <lineage>
        <taxon>Bacteria</taxon>
        <taxon>Bacillati</taxon>
        <taxon>Actinomycetota</taxon>
        <taxon>Actinomycetes</taxon>
        <taxon>Micromonosporales</taxon>
        <taxon>Micromonosporaceae</taxon>
        <taxon>Asanoa</taxon>
    </lineage>
</organism>
<reference evidence="9" key="1">
    <citation type="submission" date="2016-10" db="EMBL/GenBank/DDBJ databases">
        <authorList>
            <person name="Varghese N."/>
            <person name="Submissions S."/>
        </authorList>
    </citation>
    <scope>NUCLEOTIDE SEQUENCE [LARGE SCALE GENOMIC DNA]</scope>
    <source>
        <strain evidence="9">DSM 44718</strain>
    </source>
</reference>
<dbReference type="GO" id="GO:0051539">
    <property type="term" value="F:4 iron, 4 sulfur cluster binding"/>
    <property type="evidence" value="ECO:0007669"/>
    <property type="project" value="UniProtKB-UniRule"/>
</dbReference>
<name>A0A1H3TW51_9ACTN</name>
<keyword evidence="4 6" id="KW-0408">Iron</keyword>
<comment type="catalytic activity">
    <reaction evidence="6">
        <text>glycolate + A = glyoxylate + AH2</text>
        <dbReference type="Rhea" id="RHEA:21264"/>
        <dbReference type="ChEBI" id="CHEBI:13193"/>
        <dbReference type="ChEBI" id="CHEBI:17499"/>
        <dbReference type="ChEBI" id="CHEBI:29805"/>
        <dbReference type="ChEBI" id="CHEBI:36655"/>
        <dbReference type="EC" id="1.1.99.14"/>
    </reaction>
</comment>
<evidence type="ECO:0000313" key="9">
    <source>
        <dbReference type="Proteomes" id="UP000199632"/>
    </source>
</evidence>
<dbReference type="GO" id="GO:0019154">
    <property type="term" value="F:glycolate dehydrogenase activity"/>
    <property type="evidence" value="ECO:0007669"/>
    <property type="project" value="UniProtKB-EC"/>
</dbReference>
<dbReference type="Pfam" id="PF02754">
    <property type="entry name" value="CCG"/>
    <property type="match status" value="2"/>
</dbReference>
<dbReference type="InterPro" id="IPR017896">
    <property type="entry name" value="4Fe4S_Fe-S-bd"/>
</dbReference>